<comment type="caution">
    <text evidence="1">The sequence shown here is derived from an EMBL/GenBank/DDBJ whole genome shotgun (WGS) entry which is preliminary data.</text>
</comment>
<name>A0ABU8HG80_9BACI</name>
<evidence type="ECO:0000313" key="2">
    <source>
        <dbReference type="Proteomes" id="UP001312865"/>
    </source>
</evidence>
<dbReference type="Proteomes" id="UP001312865">
    <property type="component" value="Unassembled WGS sequence"/>
</dbReference>
<evidence type="ECO:0000313" key="1">
    <source>
        <dbReference type="EMBL" id="MEI5908063.1"/>
    </source>
</evidence>
<dbReference type="EMBL" id="JBBAXC010000010">
    <property type="protein sequence ID" value="MEI5908063.1"/>
    <property type="molecule type" value="Genomic_DNA"/>
</dbReference>
<dbReference type="RefSeq" id="WP_336587502.1">
    <property type="nucleotide sequence ID" value="NZ_JBBAXC010000010.1"/>
</dbReference>
<proteinExistence type="predicted"/>
<keyword evidence="2" id="KW-1185">Reference proteome</keyword>
<evidence type="ECO:0008006" key="3">
    <source>
        <dbReference type="Google" id="ProtNLM"/>
    </source>
</evidence>
<dbReference type="InterPro" id="IPR036249">
    <property type="entry name" value="Thioredoxin-like_sf"/>
</dbReference>
<gene>
    <name evidence="1" type="ORF">WAK64_13465</name>
</gene>
<accession>A0ABU8HG80</accession>
<protein>
    <recommendedName>
        <fullName evidence="3">Glutaredoxin domain-containing protein</fullName>
    </recommendedName>
</protein>
<dbReference type="SUPFAM" id="SSF52833">
    <property type="entry name" value="Thioredoxin-like"/>
    <property type="match status" value="1"/>
</dbReference>
<sequence>MILYIMPSCYKCEEVLQLFSKLNIQVKVVNIFDRIEDNQQLTFDKGLPALELDNELLDYDKIMKRYKDEV</sequence>
<reference evidence="1 2" key="1">
    <citation type="journal article" date="2018" name="J. Microbiol.">
        <title>Bacillus spongiae sp. nov., isolated from sponge of Jeju Island.</title>
        <authorList>
            <person name="Lee G.E."/>
            <person name="Im W.T."/>
            <person name="Park J.S."/>
        </authorList>
    </citation>
    <scope>NUCLEOTIDE SEQUENCE [LARGE SCALE GENOMIC DNA]</scope>
    <source>
        <strain evidence="1 2">135PIL107-10</strain>
    </source>
</reference>
<organism evidence="1 2">
    <name type="scientific">Bacillus spongiae</name>
    <dbReference type="NCBI Taxonomy" id="2683610"/>
    <lineage>
        <taxon>Bacteria</taxon>
        <taxon>Bacillati</taxon>
        <taxon>Bacillota</taxon>
        <taxon>Bacilli</taxon>
        <taxon>Bacillales</taxon>
        <taxon>Bacillaceae</taxon>
        <taxon>Bacillus</taxon>
    </lineage>
</organism>